<feature type="domain" description="RCK C-terminal" evidence="1">
    <location>
        <begin position="74"/>
        <end position="162"/>
    </location>
</feature>
<evidence type="ECO:0000259" key="1">
    <source>
        <dbReference type="PROSITE" id="PS51202"/>
    </source>
</evidence>
<proteinExistence type="predicted"/>
<sequence>MEIRETDLPGIGRKFQATTSSGDKVIIVIHDDGRREMYHFEYSDPEQSISMITLEDYEARQLAAIVGGMTYKPKQLERMEMTLDDLIIEWYKIDANYSCVGKSIGELDIRQNSGATIIAVVDKNNKNKHVSPGPDVQITADSTVVAVGERHQQQKLKQILKDGSW</sequence>
<dbReference type="PROSITE" id="PS51202">
    <property type="entry name" value="RCK_C"/>
    <property type="match status" value="1"/>
</dbReference>
<dbReference type="Pfam" id="PF02080">
    <property type="entry name" value="TrkA_C"/>
    <property type="match status" value="1"/>
</dbReference>
<gene>
    <name evidence="2" type="ORF">H9647_02360</name>
</gene>
<reference evidence="2 3" key="1">
    <citation type="submission" date="2020-08" db="EMBL/GenBank/DDBJ databases">
        <title>A Genomic Blueprint of the Chicken Gut Microbiome.</title>
        <authorList>
            <person name="Gilroy R."/>
            <person name="Ravi A."/>
            <person name="Getino M."/>
            <person name="Pursley I."/>
            <person name="Horton D.L."/>
            <person name="Alikhan N.-F."/>
            <person name="Baker D."/>
            <person name="Gharbi K."/>
            <person name="Hall N."/>
            <person name="Watson M."/>
            <person name="Adriaenssens E.M."/>
            <person name="Foster-Nyarko E."/>
            <person name="Jarju S."/>
            <person name="Secka A."/>
            <person name="Antonio M."/>
            <person name="Oren A."/>
            <person name="Chaudhuri R."/>
            <person name="La Ragione R.M."/>
            <person name="Hildebrand F."/>
            <person name="Pallen M.J."/>
        </authorList>
    </citation>
    <scope>NUCLEOTIDE SEQUENCE [LARGE SCALE GENOMIC DNA]</scope>
    <source>
        <strain evidence="2 3">Sa2BVA9</strain>
    </source>
</reference>
<dbReference type="RefSeq" id="WP_191797834.1">
    <property type="nucleotide sequence ID" value="NZ_JACSQL010000001.1"/>
</dbReference>
<dbReference type="InterPro" id="IPR036721">
    <property type="entry name" value="RCK_C_sf"/>
</dbReference>
<dbReference type="InterPro" id="IPR058776">
    <property type="entry name" value="KhtT-like_N"/>
</dbReference>
<organism evidence="2 3">
    <name type="scientific">Paenibacillus gallinarum</name>
    <dbReference type="NCBI Taxonomy" id="2762232"/>
    <lineage>
        <taxon>Bacteria</taxon>
        <taxon>Bacillati</taxon>
        <taxon>Bacillota</taxon>
        <taxon>Bacilli</taxon>
        <taxon>Bacillales</taxon>
        <taxon>Paenibacillaceae</taxon>
        <taxon>Paenibacillus</taxon>
    </lineage>
</organism>
<dbReference type="PANTHER" id="PTHR30445">
    <property type="entry name" value="K(+)_H(+) ANTIPORTER SUBUNIT KHTT"/>
    <property type="match status" value="1"/>
</dbReference>
<protein>
    <submittedName>
        <fullName evidence="2">Cation:proton antiporter regulatory subunit</fullName>
    </submittedName>
</protein>
<dbReference type="InterPro" id="IPR026278">
    <property type="entry name" value="KhtT"/>
</dbReference>
<dbReference type="EMBL" id="JACSQL010000001">
    <property type="protein sequence ID" value="MBD7966897.1"/>
    <property type="molecule type" value="Genomic_DNA"/>
</dbReference>
<comment type="caution">
    <text evidence="2">The sequence shown here is derived from an EMBL/GenBank/DDBJ whole genome shotgun (WGS) entry which is preliminary data.</text>
</comment>
<accession>A0ABR8STW6</accession>
<dbReference type="InterPro" id="IPR050144">
    <property type="entry name" value="AAE_transporter"/>
</dbReference>
<dbReference type="Pfam" id="PF25991">
    <property type="entry name" value="KhtT_N"/>
    <property type="match status" value="1"/>
</dbReference>
<dbReference type="Gene3D" id="3.30.70.1450">
    <property type="entry name" value="Regulator of K+ conductance, C-terminal domain"/>
    <property type="match status" value="1"/>
</dbReference>
<dbReference type="PIRSF" id="PIRSF005028">
    <property type="entry name" value="KhtT"/>
    <property type="match status" value="1"/>
</dbReference>
<dbReference type="PANTHER" id="PTHR30445:SF8">
    <property type="entry name" value="K(+)_H(+) ANTIPORTER SUBUNIT KHTT"/>
    <property type="match status" value="1"/>
</dbReference>
<name>A0ABR8STW6_9BACL</name>
<dbReference type="Proteomes" id="UP000608071">
    <property type="component" value="Unassembled WGS sequence"/>
</dbReference>
<dbReference type="SUPFAM" id="SSF116726">
    <property type="entry name" value="TrkA C-terminal domain-like"/>
    <property type="match status" value="1"/>
</dbReference>
<dbReference type="InterPro" id="IPR006037">
    <property type="entry name" value="RCK_C"/>
</dbReference>
<keyword evidence="3" id="KW-1185">Reference proteome</keyword>
<evidence type="ECO:0000313" key="2">
    <source>
        <dbReference type="EMBL" id="MBD7966897.1"/>
    </source>
</evidence>
<evidence type="ECO:0000313" key="3">
    <source>
        <dbReference type="Proteomes" id="UP000608071"/>
    </source>
</evidence>